<protein>
    <submittedName>
        <fullName evidence="1">Uncharacterized protein</fullName>
    </submittedName>
</protein>
<accession>A0ABT3JCJ7</accession>
<keyword evidence="2" id="KW-1185">Reference proteome</keyword>
<evidence type="ECO:0000313" key="1">
    <source>
        <dbReference type="EMBL" id="MCW3796782.1"/>
    </source>
</evidence>
<evidence type="ECO:0000313" key="2">
    <source>
        <dbReference type="Proteomes" id="UP001526246"/>
    </source>
</evidence>
<comment type="caution">
    <text evidence="1">The sequence shown here is derived from an EMBL/GenBank/DDBJ whole genome shotgun (WGS) entry which is preliminary data.</text>
</comment>
<reference evidence="1 2" key="1">
    <citation type="submission" date="2022-10" db="EMBL/GenBank/DDBJ databases">
        <title>Sphingomonas sp.</title>
        <authorList>
            <person name="Jin C."/>
        </authorList>
    </citation>
    <scope>NUCLEOTIDE SEQUENCE [LARGE SCALE GENOMIC DNA]</scope>
    <source>
        <strain evidence="1 2">BN140010</strain>
    </source>
</reference>
<sequence>MESNQRYYFRRAAEERMAAQRAITDNARQWHARLAQQFAARAAEAESLSAA</sequence>
<name>A0ABT3JCJ7_9SPHN</name>
<proteinExistence type="predicted"/>
<organism evidence="1 2">
    <name type="scientific">Sphingomonas arvum</name>
    <dbReference type="NCBI Taxonomy" id="2992113"/>
    <lineage>
        <taxon>Bacteria</taxon>
        <taxon>Pseudomonadati</taxon>
        <taxon>Pseudomonadota</taxon>
        <taxon>Alphaproteobacteria</taxon>
        <taxon>Sphingomonadales</taxon>
        <taxon>Sphingomonadaceae</taxon>
        <taxon>Sphingomonas</taxon>
    </lineage>
</organism>
<dbReference type="EMBL" id="JAPDOB010000001">
    <property type="protein sequence ID" value="MCW3796782.1"/>
    <property type="molecule type" value="Genomic_DNA"/>
</dbReference>
<dbReference type="Proteomes" id="UP001526246">
    <property type="component" value="Unassembled WGS sequence"/>
</dbReference>
<gene>
    <name evidence="1" type="ORF">OMW55_03045</name>
</gene>
<dbReference type="RefSeq" id="WP_264880723.1">
    <property type="nucleotide sequence ID" value="NZ_JAPDOB010000001.1"/>
</dbReference>